<sequence>MYRLLLLFFLPCFSGLLTAQTLFNVRVGTFQDVKADDFIDLRELGFVYGQPREGQLTDVYLGNYTSREKAETITSQLRDRGFRNAAVAPLAEQPAEEATFIQVALRSRNRSLDWRALEKAGKLFVDATDGVTKVVTGPYPNPEAANQALSDIRGLGYGDAFVRSIRRSTLIPVGTFETGIKKPLIPIELRQVPPTAPAAEAATDSSADAKPTSQPGVPVVADTQSSAATTPTPTPPATETRGEEPTGGSATAPLTPPVTRLPEIDGKTKRHSAAELQRVLKEKGFYDGSIDGYYGPGTTAAYRQAWEKMDGLRKYRILSEARNMAEAGAGLDWPELRLTATITEELAAGQRSQERAGEIADQRGQLLKASKPLDAATAARARGWETTVWKNLDSWAKEDPLHAAIVSALRVGYYQSQARLEALYQSRGLGPIEARDLATAALENLLGPDLYRFL</sequence>
<dbReference type="Proteomes" id="UP000308528">
    <property type="component" value="Unassembled WGS sequence"/>
</dbReference>
<dbReference type="OrthoDB" id="1492243at2"/>
<dbReference type="SUPFAM" id="SSF110997">
    <property type="entry name" value="Sporulation related repeat"/>
    <property type="match status" value="1"/>
</dbReference>
<reference evidence="5 6" key="1">
    <citation type="submission" date="2019-04" db="EMBL/GenBank/DDBJ databases">
        <title>Lewinella litorea sp. nov., isolated from a marine sand.</title>
        <authorList>
            <person name="Yoon J.-H."/>
        </authorList>
    </citation>
    <scope>NUCLEOTIDE SEQUENCE [LARGE SCALE GENOMIC DNA]</scope>
    <source>
        <strain evidence="5 6">HSMS-39</strain>
    </source>
</reference>
<dbReference type="SUPFAM" id="SSF47090">
    <property type="entry name" value="PGBD-like"/>
    <property type="match status" value="1"/>
</dbReference>
<dbReference type="InterPro" id="IPR007730">
    <property type="entry name" value="SPOR-like_dom"/>
</dbReference>
<dbReference type="InterPro" id="IPR036365">
    <property type="entry name" value="PGBD-like_sf"/>
</dbReference>
<dbReference type="EMBL" id="SRSF01000003">
    <property type="protein sequence ID" value="THH39990.1"/>
    <property type="molecule type" value="Genomic_DNA"/>
</dbReference>
<feature type="region of interest" description="Disordered" evidence="1">
    <location>
        <begin position="195"/>
        <end position="272"/>
    </location>
</feature>
<feature type="chain" id="PRO_5020501165" description="SPOR domain-containing protein" evidence="2">
    <location>
        <begin position="20"/>
        <end position="454"/>
    </location>
</feature>
<comment type="caution">
    <text evidence="5">The sequence shown here is derived from an EMBL/GenBank/DDBJ whole genome shotgun (WGS) entry which is preliminary data.</text>
</comment>
<evidence type="ECO:0000259" key="4">
    <source>
        <dbReference type="Pfam" id="PF05036"/>
    </source>
</evidence>
<feature type="domain" description="Peptidoglycan binding-like" evidence="3">
    <location>
        <begin position="274"/>
        <end position="301"/>
    </location>
</feature>
<evidence type="ECO:0000256" key="2">
    <source>
        <dbReference type="SAM" id="SignalP"/>
    </source>
</evidence>
<feature type="signal peptide" evidence="2">
    <location>
        <begin position="1"/>
        <end position="19"/>
    </location>
</feature>
<dbReference type="InterPro" id="IPR002477">
    <property type="entry name" value="Peptidoglycan-bd-like"/>
</dbReference>
<dbReference type="Gene3D" id="1.10.101.10">
    <property type="entry name" value="PGBD-like superfamily/PGBD"/>
    <property type="match status" value="1"/>
</dbReference>
<evidence type="ECO:0000256" key="1">
    <source>
        <dbReference type="SAM" id="MobiDB-lite"/>
    </source>
</evidence>
<organism evidence="5 6">
    <name type="scientific">Neolewinella litorea</name>
    <dbReference type="NCBI Taxonomy" id="2562452"/>
    <lineage>
        <taxon>Bacteria</taxon>
        <taxon>Pseudomonadati</taxon>
        <taxon>Bacteroidota</taxon>
        <taxon>Saprospiria</taxon>
        <taxon>Saprospirales</taxon>
        <taxon>Lewinellaceae</taxon>
        <taxon>Neolewinella</taxon>
    </lineage>
</organism>
<protein>
    <recommendedName>
        <fullName evidence="7">SPOR domain-containing protein</fullName>
    </recommendedName>
</protein>
<feature type="compositionally biased region" description="Low complexity" evidence="1">
    <location>
        <begin position="197"/>
        <end position="209"/>
    </location>
</feature>
<evidence type="ECO:0000259" key="3">
    <source>
        <dbReference type="Pfam" id="PF01471"/>
    </source>
</evidence>
<keyword evidence="6" id="KW-1185">Reference proteome</keyword>
<proteinExistence type="predicted"/>
<keyword evidence="2" id="KW-0732">Signal</keyword>
<dbReference type="RefSeq" id="WP_136459067.1">
    <property type="nucleotide sequence ID" value="NZ_SRSF01000003.1"/>
</dbReference>
<dbReference type="AlphaFoldDB" id="A0A4S4NUS0"/>
<gene>
    <name evidence="5" type="ORF">E4021_10320</name>
</gene>
<dbReference type="InterPro" id="IPR036366">
    <property type="entry name" value="PGBDSf"/>
</dbReference>
<evidence type="ECO:0008006" key="7">
    <source>
        <dbReference type="Google" id="ProtNLM"/>
    </source>
</evidence>
<dbReference type="GO" id="GO:0042834">
    <property type="term" value="F:peptidoglycan binding"/>
    <property type="evidence" value="ECO:0007669"/>
    <property type="project" value="InterPro"/>
</dbReference>
<accession>A0A4S4NUS0</accession>
<evidence type="ECO:0000313" key="5">
    <source>
        <dbReference type="EMBL" id="THH39990.1"/>
    </source>
</evidence>
<dbReference type="Pfam" id="PF01471">
    <property type="entry name" value="PG_binding_1"/>
    <property type="match status" value="1"/>
</dbReference>
<feature type="domain" description="SPOR" evidence="4">
    <location>
        <begin position="123"/>
        <end position="163"/>
    </location>
</feature>
<evidence type="ECO:0000313" key="6">
    <source>
        <dbReference type="Proteomes" id="UP000308528"/>
    </source>
</evidence>
<dbReference type="InterPro" id="IPR036680">
    <property type="entry name" value="SPOR-like_sf"/>
</dbReference>
<name>A0A4S4NUS0_9BACT</name>
<dbReference type="Pfam" id="PF05036">
    <property type="entry name" value="SPOR"/>
    <property type="match status" value="1"/>
</dbReference>